<keyword evidence="2" id="KW-0285">Flavoprotein</keyword>
<keyword evidence="8" id="KW-1185">Reference proteome</keyword>
<evidence type="ECO:0000256" key="3">
    <source>
        <dbReference type="ARBA" id="ARBA00022827"/>
    </source>
</evidence>
<dbReference type="Gene3D" id="3.50.50.60">
    <property type="entry name" value="FAD/NAD(P)-binding domain"/>
    <property type="match status" value="1"/>
</dbReference>
<dbReference type="Pfam" id="PF01494">
    <property type="entry name" value="FAD_binding_3"/>
    <property type="match status" value="1"/>
</dbReference>
<accession>A0A1L9P5M5</accession>
<dbReference type="GeneID" id="63730938"/>
<dbReference type="InterPro" id="IPR036188">
    <property type="entry name" value="FAD/NAD-bd_sf"/>
</dbReference>
<keyword evidence="4" id="KW-0560">Oxidoreductase</keyword>
<dbReference type="SUPFAM" id="SSF51905">
    <property type="entry name" value="FAD/NAD(P)-binding domain"/>
    <property type="match status" value="1"/>
</dbReference>
<protein>
    <recommendedName>
        <fullName evidence="6">FAD-binding domain-containing protein</fullName>
    </recommendedName>
</protein>
<evidence type="ECO:0000256" key="5">
    <source>
        <dbReference type="ARBA" id="ARBA00023033"/>
    </source>
</evidence>
<dbReference type="AlphaFoldDB" id="A0A1L9P5M5"/>
<evidence type="ECO:0000313" key="8">
    <source>
        <dbReference type="Proteomes" id="UP000184073"/>
    </source>
</evidence>
<organism evidence="7 8">
    <name type="scientific">Aspergillus versicolor CBS 583.65</name>
    <dbReference type="NCBI Taxonomy" id="1036611"/>
    <lineage>
        <taxon>Eukaryota</taxon>
        <taxon>Fungi</taxon>
        <taxon>Dikarya</taxon>
        <taxon>Ascomycota</taxon>
        <taxon>Pezizomycotina</taxon>
        <taxon>Eurotiomycetes</taxon>
        <taxon>Eurotiomycetidae</taxon>
        <taxon>Eurotiales</taxon>
        <taxon>Aspergillaceae</taxon>
        <taxon>Aspergillus</taxon>
        <taxon>Aspergillus subgen. Nidulantes</taxon>
    </lineage>
</organism>
<keyword evidence="5" id="KW-0503">Monooxygenase</keyword>
<dbReference type="Proteomes" id="UP000184073">
    <property type="component" value="Unassembled WGS sequence"/>
</dbReference>
<reference evidence="8" key="1">
    <citation type="journal article" date="2017" name="Genome Biol.">
        <title>Comparative genomics reveals high biological diversity and specific adaptations in the industrially and medically important fungal genus Aspergillus.</title>
        <authorList>
            <person name="de Vries R.P."/>
            <person name="Riley R."/>
            <person name="Wiebenga A."/>
            <person name="Aguilar-Osorio G."/>
            <person name="Amillis S."/>
            <person name="Uchima C.A."/>
            <person name="Anderluh G."/>
            <person name="Asadollahi M."/>
            <person name="Askin M."/>
            <person name="Barry K."/>
            <person name="Battaglia E."/>
            <person name="Bayram O."/>
            <person name="Benocci T."/>
            <person name="Braus-Stromeyer S.A."/>
            <person name="Caldana C."/>
            <person name="Canovas D."/>
            <person name="Cerqueira G.C."/>
            <person name="Chen F."/>
            <person name="Chen W."/>
            <person name="Choi C."/>
            <person name="Clum A."/>
            <person name="Dos Santos R.A."/>
            <person name="Damasio A.R."/>
            <person name="Diallinas G."/>
            <person name="Emri T."/>
            <person name="Fekete E."/>
            <person name="Flipphi M."/>
            <person name="Freyberg S."/>
            <person name="Gallo A."/>
            <person name="Gournas C."/>
            <person name="Habgood R."/>
            <person name="Hainaut M."/>
            <person name="Harispe M.L."/>
            <person name="Henrissat B."/>
            <person name="Hilden K.S."/>
            <person name="Hope R."/>
            <person name="Hossain A."/>
            <person name="Karabika E."/>
            <person name="Karaffa L."/>
            <person name="Karanyi Z."/>
            <person name="Krasevec N."/>
            <person name="Kuo A."/>
            <person name="Kusch H."/>
            <person name="LaButti K."/>
            <person name="Lagendijk E.L."/>
            <person name="Lapidus A."/>
            <person name="Levasseur A."/>
            <person name="Lindquist E."/>
            <person name="Lipzen A."/>
            <person name="Logrieco A.F."/>
            <person name="MacCabe A."/>
            <person name="Maekelae M.R."/>
            <person name="Malavazi I."/>
            <person name="Melin P."/>
            <person name="Meyer V."/>
            <person name="Mielnichuk N."/>
            <person name="Miskei M."/>
            <person name="Molnar A.P."/>
            <person name="Mule G."/>
            <person name="Ngan C.Y."/>
            <person name="Orejas M."/>
            <person name="Orosz E."/>
            <person name="Ouedraogo J.P."/>
            <person name="Overkamp K.M."/>
            <person name="Park H.-S."/>
            <person name="Perrone G."/>
            <person name="Piumi F."/>
            <person name="Punt P.J."/>
            <person name="Ram A.F."/>
            <person name="Ramon A."/>
            <person name="Rauscher S."/>
            <person name="Record E."/>
            <person name="Riano-Pachon D.M."/>
            <person name="Robert V."/>
            <person name="Roehrig J."/>
            <person name="Ruller R."/>
            <person name="Salamov A."/>
            <person name="Salih N.S."/>
            <person name="Samson R.A."/>
            <person name="Sandor E."/>
            <person name="Sanguinetti M."/>
            <person name="Schuetze T."/>
            <person name="Sepcic K."/>
            <person name="Shelest E."/>
            <person name="Sherlock G."/>
            <person name="Sophianopoulou V."/>
            <person name="Squina F.M."/>
            <person name="Sun H."/>
            <person name="Susca A."/>
            <person name="Todd R.B."/>
            <person name="Tsang A."/>
            <person name="Unkles S.E."/>
            <person name="van de Wiele N."/>
            <person name="van Rossen-Uffink D."/>
            <person name="Oliveira J.V."/>
            <person name="Vesth T.C."/>
            <person name="Visser J."/>
            <person name="Yu J.-H."/>
            <person name="Zhou M."/>
            <person name="Andersen M.R."/>
            <person name="Archer D.B."/>
            <person name="Baker S.E."/>
            <person name="Benoit I."/>
            <person name="Brakhage A.A."/>
            <person name="Braus G.H."/>
            <person name="Fischer R."/>
            <person name="Frisvad J.C."/>
            <person name="Goldman G.H."/>
            <person name="Houbraken J."/>
            <person name="Oakley B."/>
            <person name="Pocsi I."/>
            <person name="Scazzocchio C."/>
            <person name="Seiboth B."/>
            <person name="vanKuyk P.A."/>
            <person name="Wortman J."/>
            <person name="Dyer P.S."/>
            <person name="Grigoriev I.V."/>
        </authorList>
    </citation>
    <scope>NUCLEOTIDE SEQUENCE [LARGE SCALE GENOMIC DNA]</scope>
    <source>
        <strain evidence="8">CBS 583.65</strain>
    </source>
</reference>
<dbReference type="PRINTS" id="PR00420">
    <property type="entry name" value="RNGMNOXGNASE"/>
</dbReference>
<keyword evidence="3" id="KW-0274">FAD</keyword>
<dbReference type="PANTHER" id="PTHR47178">
    <property type="entry name" value="MONOOXYGENASE, FAD-BINDING"/>
    <property type="match status" value="1"/>
</dbReference>
<dbReference type="GO" id="GO:0004497">
    <property type="term" value="F:monooxygenase activity"/>
    <property type="evidence" value="ECO:0007669"/>
    <property type="project" value="UniProtKB-KW"/>
</dbReference>
<dbReference type="RefSeq" id="XP_040662507.1">
    <property type="nucleotide sequence ID" value="XM_040815427.1"/>
</dbReference>
<evidence type="ECO:0000313" key="7">
    <source>
        <dbReference type="EMBL" id="OJI96744.1"/>
    </source>
</evidence>
<feature type="domain" description="FAD-binding" evidence="6">
    <location>
        <begin position="6"/>
        <end position="379"/>
    </location>
</feature>
<evidence type="ECO:0000256" key="2">
    <source>
        <dbReference type="ARBA" id="ARBA00022630"/>
    </source>
</evidence>
<proteinExistence type="predicted"/>
<dbReference type="STRING" id="1036611.A0A1L9P5M5"/>
<evidence type="ECO:0000256" key="1">
    <source>
        <dbReference type="ARBA" id="ARBA00001974"/>
    </source>
</evidence>
<dbReference type="PANTHER" id="PTHR47178:SF1">
    <property type="entry name" value="FAD-BINDING DOMAIN-CONTAINING PROTEIN-RELATED"/>
    <property type="match status" value="1"/>
</dbReference>
<name>A0A1L9P5M5_ASPVE</name>
<dbReference type="EMBL" id="KV878125">
    <property type="protein sequence ID" value="OJI96744.1"/>
    <property type="molecule type" value="Genomic_DNA"/>
</dbReference>
<dbReference type="VEuPathDB" id="FungiDB:ASPVEDRAFT_58603"/>
<evidence type="ECO:0000256" key="4">
    <source>
        <dbReference type="ARBA" id="ARBA00023002"/>
    </source>
</evidence>
<sequence>MSADPILIVGAGIVGLTVGQALKKKGIPFEIYERDPTPDARGQGWAITLHWVLEYLRQIVPDETLARIQAVQVDPDVARNDNGTFLFINLATGEPRFKIPPSGRWRVSREGMRRALLAGIEDRVHWGKRVVGVDTSTFPDRVQLIFDHDGDSEGRVTGKMVIGAEGSRSLIRRVLRPDAYSNEQLPIRFTGVAVDLTPAEIQPLRAMDPLLFQGCEPQSGTFFWFSVLETPLGNGTAGTGPERFRAQVCMSWPVRSPGDEVASTDEGRLVNMKRRADSFTPFLCRVVQEIPQGTPVTEITLADWECLDWDNRDGRITLAGDAAHAMTMYRGEAANHGVLDAFNLVQAIDRIFSGQATPKQGLDEYEGEMRKRTRRAVRLSRQACYDAHTWERLNTESAILTKRSIE</sequence>
<dbReference type="OrthoDB" id="47494at2759"/>
<dbReference type="GO" id="GO:0071949">
    <property type="term" value="F:FAD binding"/>
    <property type="evidence" value="ECO:0007669"/>
    <property type="project" value="InterPro"/>
</dbReference>
<dbReference type="InterPro" id="IPR002938">
    <property type="entry name" value="FAD-bd"/>
</dbReference>
<comment type="cofactor">
    <cofactor evidence="1">
        <name>FAD</name>
        <dbReference type="ChEBI" id="CHEBI:57692"/>
    </cofactor>
</comment>
<gene>
    <name evidence="7" type="ORF">ASPVEDRAFT_58603</name>
</gene>
<evidence type="ECO:0000259" key="6">
    <source>
        <dbReference type="Pfam" id="PF01494"/>
    </source>
</evidence>